<evidence type="ECO:0000259" key="2">
    <source>
        <dbReference type="Pfam" id="PF24883"/>
    </source>
</evidence>
<keyword evidence="4" id="KW-1185">Reference proteome</keyword>
<dbReference type="PANTHER" id="PTHR10039:SF5">
    <property type="entry name" value="NACHT DOMAIN-CONTAINING PROTEIN"/>
    <property type="match status" value="1"/>
</dbReference>
<dbReference type="Proteomes" id="UP000799539">
    <property type="component" value="Unassembled WGS sequence"/>
</dbReference>
<dbReference type="Pfam" id="PF24883">
    <property type="entry name" value="NPHP3_N"/>
    <property type="match status" value="1"/>
</dbReference>
<gene>
    <name evidence="3" type="ORF">CERZMDRAFT_39099</name>
</gene>
<feature type="domain" description="Nephrocystin 3-like N-terminal" evidence="2">
    <location>
        <begin position="24"/>
        <end position="188"/>
    </location>
</feature>
<evidence type="ECO:0000313" key="4">
    <source>
        <dbReference type="Proteomes" id="UP000799539"/>
    </source>
</evidence>
<sequence>MDVRQQRIYDSGLGRKRSRHLPGERKAGSGKSTLMKHLSSHAKIKNLLRKWAEKALLKETGYSLNKPLTFVQIYFWYLGIDLQRSEEGLLRSVLFQILSASRVLVPIAAADRWKSARDAINATDPWEIDSHLAELRTSLDQVAECTSDRRFAFFVDRLDEYKADHHGLVQLLQSLARNPDFKFCVSSRPWNAFVNAFGSQEDVFVLEDLTRGDIRNYVRARLAKHISNRPRLESLCSEVVTKAQGVFLWVTLTVRSLLEGLDENDNILRRRLDELPSDLG</sequence>
<evidence type="ECO:0000256" key="1">
    <source>
        <dbReference type="ARBA" id="ARBA00022737"/>
    </source>
</evidence>
<dbReference type="InterPro" id="IPR027417">
    <property type="entry name" value="P-loop_NTPase"/>
</dbReference>
<reference evidence="3" key="1">
    <citation type="journal article" date="2020" name="Stud. Mycol.">
        <title>101 Dothideomycetes genomes: a test case for predicting lifestyles and emergence of pathogens.</title>
        <authorList>
            <person name="Haridas S."/>
            <person name="Albert R."/>
            <person name="Binder M."/>
            <person name="Bloem J."/>
            <person name="Labutti K."/>
            <person name="Salamov A."/>
            <person name="Andreopoulos B."/>
            <person name="Baker S."/>
            <person name="Barry K."/>
            <person name="Bills G."/>
            <person name="Bluhm B."/>
            <person name="Cannon C."/>
            <person name="Castanera R."/>
            <person name="Culley D."/>
            <person name="Daum C."/>
            <person name="Ezra D."/>
            <person name="Gonzalez J."/>
            <person name="Henrissat B."/>
            <person name="Kuo A."/>
            <person name="Liang C."/>
            <person name="Lipzen A."/>
            <person name="Lutzoni F."/>
            <person name="Magnuson J."/>
            <person name="Mondo S."/>
            <person name="Nolan M."/>
            <person name="Ohm R."/>
            <person name="Pangilinan J."/>
            <person name="Park H.-J."/>
            <person name="Ramirez L."/>
            <person name="Alfaro M."/>
            <person name="Sun H."/>
            <person name="Tritt A."/>
            <person name="Yoshinaga Y."/>
            <person name="Zwiers L.-H."/>
            <person name="Turgeon B."/>
            <person name="Goodwin S."/>
            <person name="Spatafora J."/>
            <person name="Crous P."/>
            <person name="Grigoriev I."/>
        </authorList>
    </citation>
    <scope>NUCLEOTIDE SEQUENCE</scope>
    <source>
        <strain evidence="3">SCOH1-5</strain>
    </source>
</reference>
<name>A0A6A6FJ12_9PEZI</name>
<dbReference type="PANTHER" id="PTHR10039">
    <property type="entry name" value="AMELOGENIN"/>
    <property type="match status" value="1"/>
</dbReference>
<accession>A0A6A6FJ12</accession>
<dbReference type="EMBL" id="ML992670">
    <property type="protein sequence ID" value="KAF2213466.1"/>
    <property type="molecule type" value="Genomic_DNA"/>
</dbReference>
<dbReference type="AlphaFoldDB" id="A0A6A6FJ12"/>
<protein>
    <recommendedName>
        <fullName evidence="2">Nephrocystin 3-like N-terminal domain-containing protein</fullName>
    </recommendedName>
</protein>
<dbReference type="OrthoDB" id="443402at2759"/>
<proteinExistence type="predicted"/>
<dbReference type="InterPro" id="IPR056884">
    <property type="entry name" value="NPHP3-like_N"/>
</dbReference>
<keyword evidence="1" id="KW-0677">Repeat</keyword>
<organism evidence="3 4">
    <name type="scientific">Cercospora zeae-maydis SCOH1-5</name>
    <dbReference type="NCBI Taxonomy" id="717836"/>
    <lineage>
        <taxon>Eukaryota</taxon>
        <taxon>Fungi</taxon>
        <taxon>Dikarya</taxon>
        <taxon>Ascomycota</taxon>
        <taxon>Pezizomycotina</taxon>
        <taxon>Dothideomycetes</taxon>
        <taxon>Dothideomycetidae</taxon>
        <taxon>Mycosphaerellales</taxon>
        <taxon>Mycosphaerellaceae</taxon>
        <taxon>Cercospora</taxon>
    </lineage>
</organism>
<evidence type="ECO:0000313" key="3">
    <source>
        <dbReference type="EMBL" id="KAF2213466.1"/>
    </source>
</evidence>
<dbReference type="SUPFAM" id="SSF52540">
    <property type="entry name" value="P-loop containing nucleoside triphosphate hydrolases"/>
    <property type="match status" value="1"/>
</dbReference>